<dbReference type="GO" id="GO:0032436">
    <property type="term" value="P:positive regulation of proteasomal ubiquitin-dependent protein catabolic process"/>
    <property type="evidence" value="ECO:0007669"/>
    <property type="project" value="TreeGrafter"/>
</dbReference>
<comment type="caution">
    <text evidence="2">The sequence shown here is derived from an EMBL/GenBank/DDBJ whole genome shotgun (WGS) entry which is preliminary data.</text>
</comment>
<dbReference type="InterPro" id="IPR036047">
    <property type="entry name" value="F-box-like_dom_sf"/>
</dbReference>
<dbReference type="STRING" id="542762.A0A4V3WKU3"/>
<feature type="domain" description="FIST C-domain" evidence="1">
    <location>
        <begin position="326"/>
        <end position="494"/>
    </location>
</feature>
<evidence type="ECO:0000259" key="1">
    <source>
        <dbReference type="SMART" id="SM01204"/>
    </source>
</evidence>
<dbReference type="GO" id="GO:0000209">
    <property type="term" value="P:protein polyubiquitination"/>
    <property type="evidence" value="ECO:0007669"/>
    <property type="project" value="TreeGrafter"/>
</dbReference>
<sequence>MTRQRQRQEQSTSSIDLIGEYLLQNILSRLPALSFASAACVSRSWNSLCNLLLSRPKLSSAFSLNPSLRDAVKEVVNEVLSEPLRPHFAIACISPSFSLRLAHKLITEKLGSTTPVVTYESRGIIGRDALTNKFKEVQWDLTVQDDPGAQVDNLSPSSVVTHGILLTVGFLPGLKVDAIPLLQSIECPQVLMVDQFVMDIREYTASVSGCTSPAGIIMFGGSTTDMKPVLDKMDYAMSLETVIVGDENGRFLHKRPGDTGNATRSRKNSSVGVALTFVRDRNKPHGIGDIEFHCVLSTGMLPIGPTFKAVAVRESREECSTWLTARREELHDILDGETMINDINHELGDRIEYPFFYIGVTKRRKCSVGLEKVKLVTSLVFHEVTGGDEEYLFVSNNGIKTGDTFRFYYPDPSSASSSSSKVSEKFRLFKQDWDHRSQNVRGGNKDVFGGMIFACCGRGEEFFGCPNVDSAPFLENFAGVPLAGMFSCGEIGRGSKSLYEEEEAQEQSSIRCCLHAYSSVYLRKFPYPGDEEAMKEFVAKGGMIGTTIGPKGVIESDKDSYNYQKELQDKKFEQEALKLWIRMRNEILSELQEKGFDVDMYFRFCSWDSIGSIAYTVDEATEQGRPADQNTQPILQKTSSRQQLPRLCELKHPTHIAYTVDEVLPWYQL</sequence>
<dbReference type="InterPro" id="IPR001810">
    <property type="entry name" value="F-box_dom"/>
</dbReference>
<accession>A0A4V3WKU3</accession>
<evidence type="ECO:0000313" key="3">
    <source>
        <dbReference type="Proteomes" id="UP000306102"/>
    </source>
</evidence>
<organism evidence="2 3">
    <name type="scientific">Camellia sinensis var. sinensis</name>
    <name type="common">China tea</name>
    <dbReference type="NCBI Taxonomy" id="542762"/>
    <lineage>
        <taxon>Eukaryota</taxon>
        <taxon>Viridiplantae</taxon>
        <taxon>Streptophyta</taxon>
        <taxon>Embryophyta</taxon>
        <taxon>Tracheophyta</taxon>
        <taxon>Spermatophyta</taxon>
        <taxon>Magnoliopsida</taxon>
        <taxon>eudicotyledons</taxon>
        <taxon>Gunneridae</taxon>
        <taxon>Pentapetalae</taxon>
        <taxon>asterids</taxon>
        <taxon>Ericales</taxon>
        <taxon>Theaceae</taxon>
        <taxon>Camellia</taxon>
    </lineage>
</organism>
<dbReference type="AlphaFoldDB" id="A0A4V3WKU3"/>
<dbReference type="Pfam" id="PF00646">
    <property type="entry name" value="F-box"/>
    <property type="match status" value="1"/>
</dbReference>
<reference evidence="2 3" key="1">
    <citation type="journal article" date="2018" name="Proc. Natl. Acad. Sci. U.S.A.">
        <title>Draft genome sequence of Camellia sinensis var. sinensis provides insights into the evolution of the tea genome and tea quality.</title>
        <authorList>
            <person name="Wei C."/>
            <person name="Yang H."/>
            <person name="Wang S."/>
            <person name="Zhao J."/>
            <person name="Liu C."/>
            <person name="Gao L."/>
            <person name="Xia E."/>
            <person name="Lu Y."/>
            <person name="Tai Y."/>
            <person name="She G."/>
            <person name="Sun J."/>
            <person name="Cao H."/>
            <person name="Tong W."/>
            <person name="Gao Q."/>
            <person name="Li Y."/>
            <person name="Deng W."/>
            <person name="Jiang X."/>
            <person name="Wang W."/>
            <person name="Chen Q."/>
            <person name="Zhang S."/>
            <person name="Li H."/>
            <person name="Wu J."/>
            <person name="Wang P."/>
            <person name="Li P."/>
            <person name="Shi C."/>
            <person name="Zheng F."/>
            <person name="Jian J."/>
            <person name="Huang B."/>
            <person name="Shan D."/>
            <person name="Shi M."/>
            <person name="Fang C."/>
            <person name="Yue Y."/>
            <person name="Li F."/>
            <person name="Li D."/>
            <person name="Wei S."/>
            <person name="Han B."/>
            <person name="Jiang C."/>
            <person name="Yin Y."/>
            <person name="Xia T."/>
            <person name="Zhang Z."/>
            <person name="Bennetzen J.L."/>
            <person name="Zhao S."/>
            <person name="Wan X."/>
        </authorList>
    </citation>
    <scope>NUCLEOTIDE SEQUENCE [LARGE SCALE GENOMIC DNA]</scope>
    <source>
        <strain evidence="3">cv. Shuchazao</strain>
        <tissue evidence="2">Leaf</tissue>
    </source>
</reference>
<dbReference type="SMART" id="SM01204">
    <property type="entry name" value="FIST_C"/>
    <property type="match status" value="1"/>
</dbReference>
<dbReference type="InterPro" id="IPR019494">
    <property type="entry name" value="FIST_C"/>
</dbReference>
<evidence type="ECO:0000313" key="2">
    <source>
        <dbReference type="EMBL" id="THG02207.1"/>
    </source>
</evidence>
<protein>
    <recommendedName>
        <fullName evidence="1">FIST C-domain domain-containing protein</fullName>
    </recommendedName>
</protein>
<dbReference type="PANTHER" id="PTHR14939">
    <property type="entry name" value="F-BOX ONLY PROTEIN 22"/>
    <property type="match status" value="1"/>
</dbReference>
<gene>
    <name evidence="2" type="ORF">TEA_004552</name>
</gene>
<dbReference type="SUPFAM" id="SSF81383">
    <property type="entry name" value="F-box domain"/>
    <property type="match status" value="1"/>
</dbReference>
<dbReference type="Proteomes" id="UP000306102">
    <property type="component" value="Unassembled WGS sequence"/>
</dbReference>
<proteinExistence type="predicted"/>
<dbReference type="Gene3D" id="1.20.1280.50">
    <property type="match status" value="1"/>
</dbReference>
<keyword evidence="3" id="KW-1185">Reference proteome</keyword>
<dbReference type="PANTHER" id="PTHR14939:SF5">
    <property type="entry name" value="F-BOX ONLY PROTEIN 22"/>
    <property type="match status" value="1"/>
</dbReference>
<name>A0A4V3WKU3_CAMSN</name>
<dbReference type="EMBL" id="SDRB02011233">
    <property type="protein sequence ID" value="THG02207.1"/>
    <property type="molecule type" value="Genomic_DNA"/>
</dbReference>